<evidence type="ECO:0000256" key="2">
    <source>
        <dbReference type="ARBA" id="ARBA00022676"/>
    </source>
</evidence>
<evidence type="ECO:0000256" key="1">
    <source>
        <dbReference type="ARBA" id="ARBA00009995"/>
    </source>
</evidence>
<dbReference type="GO" id="GO:0080043">
    <property type="term" value="F:quercetin 3-O-glucosyltransferase activity"/>
    <property type="evidence" value="ECO:0007669"/>
    <property type="project" value="TreeGrafter"/>
</dbReference>
<evidence type="ECO:0008006" key="6">
    <source>
        <dbReference type="Google" id="ProtNLM"/>
    </source>
</evidence>
<dbReference type="Pfam" id="PF00201">
    <property type="entry name" value="UDPGT"/>
    <property type="match status" value="1"/>
</dbReference>
<dbReference type="CDD" id="cd03784">
    <property type="entry name" value="GT1_Gtf-like"/>
    <property type="match status" value="1"/>
</dbReference>
<keyword evidence="5" id="KW-1185">Reference proteome</keyword>
<keyword evidence="3" id="KW-0808">Transferase</keyword>
<dbReference type="EMBL" id="JAJAGQ010000019">
    <property type="protein sequence ID" value="KAJ8533627.1"/>
    <property type="molecule type" value="Genomic_DNA"/>
</dbReference>
<dbReference type="InterPro" id="IPR002213">
    <property type="entry name" value="UDP_glucos_trans"/>
</dbReference>
<comment type="caution">
    <text evidence="4">The sequence shown here is derived from an EMBL/GenBank/DDBJ whole genome shotgun (WGS) entry which is preliminary data.</text>
</comment>
<dbReference type="Gene3D" id="3.40.50.2000">
    <property type="entry name" value="Glycogen Phosphorylase B"/>
    <property type="match status" value="2"/>
</dbReference>
<organism evidence="4 5">
    <name type="scientific">Anisodus acutangulus</name>
    <dbReference type="NCBI Taxonomy" id="402998"/>
    <lineage>
        <taxon>Eukaryota</taxon>
        <taxon>Viridiplantae</taxon>
        <taxon>Streptophyta</taxon>
        <taxon>Embryophyta</taxon>
        <taxon>Tracheophyta</taxon>
        <taxon>Spermatophyta</taxon>
        <taxon>Magnoliopsida</taxon>
        <taxon>eudicotyledons</taxon>
        <taxon>Gunneridae</taxon>
        <taxon>Pentapetalae</taxon>
        <taxon>asterids</taxon>
        <taxon>lamiids</taxon>
        <taxon>Solanales</taxon>
        <taxon>Solanaceae</taxon>
        <taxon>Solanoideae</taxon>
        <taxon>Hyoscyameae</taxon>
        <taxon>Anisodus</taxon>
    </lineage>
</organism>
<protein>
    <recommendedName>
        <fullName evidence="6">Glycosyltransferase</fullName>
    </recommendedName>
</protein>
<dbReference type="GO" id="GO:0080044">
    <property type="term" value="F:quercetin 7-O-glucosyltransferase activity"/>
    <property type="evidence" value="ECO:0007669"/>
    <property type="project" value="TreeGrafter"/>
</dbReference>
<evidence type="ECO:0000313" key="4">
    <source>
        <dbReference type="EMBL" id="KAJ8533627.1"/>
    </source>
</evidence>
<name>A0A9Q1QXU0_9SOLA</name>
<proteinExistence type="inferred from homology"/>
<dbReference type="PANTHER" id="PTHR11926:SF1339">
    <property type="entry name" value="GLYCOSYLTRANSFERASE"/>
    <property type="match status" value="1"/>
</dbReference>
<dbReference type="PANTHER" id="PTHR11926">
    <property type="entry name" value="GLUCOSYL/GLUCURONOSYL TRANSFERASES"/>
    <property type="match status" value="1"/>
</dbReference>
<accession>A0A9Q1QXU0</accession>
<reference evidence="5" key="1">
    <citation type="journal article" date="2023" name="Proc. Natl. Acad. Sci. U.S.A.">
        <title>Genomic and structural basis for evolution of tropane alkaloid biosynthesis.</title>
        <authorList>
            <person name="Wanga Y.-J."/>
            <person name="Taina T."/>
            <person name="Yua J.-Y."/>
            <person name="Lia J."/>
            <person name="Xua B."/>
            <person name="Chenc J."/>
            <person name="D'Auriad J.C."/>
            <person name="Huanga J.-P."/>
            <person name="Huanga S.-X."/>
        </authorList>
    </citation>
    <scope>NUCLEOTIDE SEQUENCE [LARGE SCALE GENOMIC DNA]</scope>
    <source>
        <strain evidence="5">cv. KIB-2019</strain>
    </source>
</reference>
<dbReference type="OrthoDB" id="5835829at2759"/>
<dbReference type="FunFam" id="3.40.50.2000:FF:000056">
    <property type="entry name" value="Glycosyltransferase"/>
    <property type="match status" value="1"/>
</dbReference>
<dbReference type="SUPFAM" id="SSF53756">
    <property type="entry name" value="UDP-Glycosyltransferase/glycogen phosphorylase"/>
    <property type="match status" value="1"/>
</dbReference>
<keyword evidence="2" id="KW-0328">Glycosyltransferase</keyword>
<evidence type="ECO:0000256" key="3">
    <source>
        <dbReference type="ARBA" id="ARBA00022679"/>
    </source>
</evidence>
<comment type="similarity">
    <text evidence="1">Belongs to the UDP-glycosyltransferase family.</text>
</comment>
<dbReference type="AlphaFoldDB" id="A0A9Q1QXU0"/>
<evidence type="ECO:0000313" key="5">
    <source>
        <dbReference type="Proteomes" id="UP001152561"/>
    </source>
</evidence>
<gene>
    <name evidence="4" type="ORF">K7X08_006951</name>
</gene>
<dbReference type="FunFam" id="3.40.50.2000:FF:000101">
    <property type="entry name" value="Glycosyltransferase"/>
    <property type="match status" value="1"/>
</dbReference>
<dbReference type="Proteomes" id="UP001152561">
    <property type="component" value="Unassembled WGS sequence"/>
</dbReference>
<sequence length="491" mass="54975">MGSQGTNIDSIIHVFLISFPGQGHVNPLLRLGKRLASKGVLVSFCAPECVGKDMREANNNIISDEPTPYGDGFIRFEFFDGWEYTQPKENRQLEIEMANLEYVGRAVLPAMLKENEAKGRPVSCLINNPFIPWVCDVADTLGIPCAVLWVQSCASFSAYYHYHFNLAPFPNESNPNIDVHLPNMPILKWDELPSFLLPSNPFPVLANAILRQFNYLSKPIRIFIESFDELEKDIVDYMSDFLPIKTVGPLLVEDPRIEEDVRADMVKADSSITQWLNSKPSSSVVYISFGSIVVPSQEQIDEIAYGLLNSGLNFLWIMKPPRKNSSFPIVVLPQGFLEKVGDKGKVVEWCLQEQVLAHPSLACFLTHCGWNSSMEVIANGVPIVAFPQWGDQVTDAKYLVDEFKIGVRLSRGVTENRIIPRYEVEWSLYEVMSGPKAAEMKGNALKWKKKAAEAVAKGGSSDQNLKSFVDELRTLQKSNKNLAKLAPLSNN</sequence>